<dbReference type="AlphaFoldDB" id="A0A4U6BV59"/>
<dbReference type="EMBL" id="LBIA02000001">
    <property type="protein sequence ID" value="TKT73048.1"/>
    <property type="molecule type" value="Genomic_DNA"/>
</dbReference>
<name>A0A4U6BV59_9BRAD</name>
<proteinExistence type="predicted"/>
<protein>
    <submittedName>
        <fullName evidence="1">Uncharacterized protein</fullName>
    </submittedName>
</protein>
<gene>
    <name evidence="1" type="ORF">YH63_017355</name>
</gene>
<reference evidence="1" key="1">
    <citation type="submission" date="2019-04" db="EMBL/GenBank/DDBJ databases">
        <title>Whole genome sequencing of cave bacteria.</title>
        <authorList>
            <person name="Gan H.M."/>
            <person name="Barton H."/>
            <person name="Savka M.A."/>
        </authorList>
    </citation>
    <scope>NUCLEOTIDE SEQUENCE [LARGE SCALE GENOMIC DNA]</scope>
    <source>
        <strain evidence="1">LC387</strain>
    </source>
</reference>
<accession>A0A4U6BV59</accession>
<evidence type="ECO:0000313" key="1">
    <source>
        <dbReference type="EMBL" id="TKT73048.1"/>
    </source>
</evidence>
<sequence length="64" mass="7063">MCRKARFRAWGNFARGLGALTKSGWSWGYNCPMGSIDTTVARTAMPSSARTIATARLVRRWALA</sequence>
<organism evidence="1 2">
    <name type="scientific">Afipia massiliensis</name>
    <dbReference type="NCBI Taxonomy" id="211460"/>
    <lineage>
        <taxon>Bacteria</taxon>
        <taxon>Pseudomonadati</taxon>
        <taxon>Pseudomonadota</taxon>
        <taxon>Alphaproteobacteria</taxon>
        <taxon>Hyphomicrobiales</taxon>
        <taxon>Nitrobacteraceae</taxon>
        <taxon>Afipia</taxon>
    </lineage>
</organism>
<dbReference type="Proteomes" id="UP000034832">
    <property type="component" value="Unassembled WGS sequence"/>
</dbReference>
<keyword evidence="2" id="KW-1185">Reference proteome</keyword>
<comment type="caution">
    <text evidence="1">The sequence shown here is derived from an EMBL/GenBank/DDBJ whole genome shotgun (WGS) entry which is preliminary data.</text>
</comment>
<evidence type="ECO:0000313" key="2">
    <source>
        <dbReference type="Proteomes" id="UP000034832"/>
    </source>
</evidence>